<comment type="caution">
    <text evidence="2">The sequence shown here is derived from an EMBL/GenBank/DDBJ whole genome shotgun (WGS) entry which is preliminary data.</text>
</comment>
<dbReference type="AlphaFoldDB" id="A0A6F9XN28"/>
<dbReference type="Pfam" id="PF00359">
    <property type="entry name" value="PTS_EIIA_2"/>
    <property type="match status" value="1"/>
</dbReference>
<dbReference type="InterPro" id="IPR051541">
    <property type="entry name" value="PTS_SugarTrans_NitroReg"/>
</dbReference>
<proteinExistence type="predicted"/>
<dbReference type="PANTHER" id="PTHR47738">
    <property type="entry name" value="PTS SYSTEM FRUCTOSE-LIKE EIIA COMPONENT-RELATED"/>
    <property type="match status" value="1"/>
</dbReference>
<feature type="domain" description="PTS EIIA type-2" evidence="1">
    <location>
        <begin position="4"/>
        <end position="150"/>
    </location>
</feature>
<dbReference type="InterPro" id="IPR016152">
    <property type="entry name" value="PTrfase/Anion_transptr"/>
</dbReference>
<sequence length="153" mass="17372">MIKDMFKVDLINLNVSVSDEAQLFDLVGMNAIEKGVAELGYITGLEKRELSYPTGLQFPEISIALPHVDSKYIKKPFIYIARNKEVLNVKQMGDAADMSTRDFLFLGIKDGSKQPQLLASMMSAFQDGDFVRKFKDTKTEEEMYQLVVNTFEE</sequence>
<reference evidence="2" key="1">
    <citation type="submission" date="2019-10" db="EMBL/GenBank/DDBJ databases">
        <title>Lactobacillus agilis SY212 Whole Genome Sequencing Project.</title>
        <authorList>
            <person name="Suzuki S."/>
            <person name="Endo A."/>
            <person name="Maeno S."/>
            <person name="Shiwa Y."/>
            <person name="Matsutani M."/>
            <person name="Kajikawa A."/>
        </authorList>
    </citation>
    <scope>NUCLEOTIDE SEQUENCE</scope>
    <source>
        <strain evidence="2">SY212</strain>
    </source>
</reference>
<evidence type="ECO:0000259" key="1">
    <source>
        <dbReference type="PROSITE" id="PS51094"/>
    </source>
</evidence>
<dbReference type="Proteomes" id="UP000494265">
    <property type="component" value="Unassembled WGS sequence"/>
</dbReference>
<dbReference type="PANTHER" id="PTHR47738:SF3">
    <property type="entry name" value="PHOSPHOTRANSFERASE SYSTEM MANNITOL_FRUCTOSE-SPECIFIC IIA DOMAIN CONTAINING PROTEIN"/>
    <property type="match status" value="1"/>
</dbReference>
<dbReference type="RefSeq" id="WP_172579659.1">
    <property type="nucleotide sequence ID" value="NZ_BLAM01000159.1"/>
</dbReference>
<dbReference type="EMBL" id="BLAM01000159">
    <property type="protein sequence ID" value="GET06656.1"/>
    <property type="molecule type" value="Genomic_DNA"/>
</dbReference>
<evidence type="ECO:0000313" key="2">
    <source>
        <dbReference type="EMBL" id="GET06656.1"/>
    </source>
</evidence>
<dbReference type="SUPFAM" id="SSF55804">
    <property type="entry name" value="Phoshotransferase/anion transport protein"/>
    <property type="match status" value="1"/>
</dbReference>
<dbReference type="PROSITE" id="PS51094">
    <property type="entry name" value="PTS_EIIA_TYPE_2"/>
    <property type="match status" value="1"/>
</dbReference>
<organism evidence="2">
    <name type="scientific">Ligilactobacillus agilis</name>
    <dbReference type="NCBI Taxonomy" id="1601"/>
    <lineage>
        <taxon>Bacteria</taxon>
        <taxon>Bacillati</taxon>
        <taxon>Bacillota</taxon>
        <taxon>Bacilli</taxon>
        <taxon>Lactobacillales</taxon>
        <taxon>Lactobacillaceae</taxon>
        <taxon>Ligilactobacillus</taxon>
    </lineage>
</organism>
<accession>A0A6F9XN28</accession>
<dbReference type="InterPro" id="IPR002178">
    <property type="entry name" value="PTS_EIIA_type-2_dom"/>
</dbReference>
<protein>
    <submittedName>
        <fullName evidence="2">Galactitol-specific PTS system IIA component</fullName>
    </submittedName>
</protein>
<dbReference type="Gene3D" id="3.40.930.10">
    <property type="entry name" value="Mannitol-specific EII, Chain A"/>
    <property type="match status" value="1"/>
</dbReference>
<gene>
    <name evidence="2" type="ORF">SY212_16860</name>
</gene>
<name>A0A6F9XN28_9LACO</name>